<dbReference type="AlphaFoldDB" id="A0A0W8IDS7"/>
<dbReference type="FunFam" id="1.20.272.10:FF:000001">
    <property type="entry name" value="Putative AAA family ATPase"/>
    <property type="match status" value="1"/>
</dbReference>
<dbReference type="GO" id="GO:0008047">
    <property type="term" value="F:enzyme activator activity"/>
    <property type="evidence" value="ECO:0007669"/>
    <property type="project" value="TreeGrafter"/>
</dbReference>
<dbReference type="GO" id="GO:0017116">
    <property type="term" value="F:single-stranded DNA helicase activity"/>
    <property type="evidence" value="ECO:0007669"/>
    <property type="project" value="TreeGrafter"/>
</dbReference>
<dbReference type="FunFam" id="3.40.50.300:FF:000345">
    <property type="entry name" value="AAA family ATPase"/>
    <property type="match status" value="1"/>
</dbReference>
<dbReference type="Pfam" id="PF00004">
    <property type="entry name" value="AAA"/>
    <property type="match status" value="1"/>
</dbReference>
<dbReference type="RefSeq" id="WP_058889340.1">
    <property type="nucleotide sequence ID" value="NZ_LQBM01000004.1"/>
</dbReference>
<dbReference type="Gene3D" id="3.40.50.300">
    <property type="entry name" value="P-loop containing nucleotide triphosphate hydrolases"/>
    <property type="match status" value="1"/>
</dbReference>
<keyword evidence="7" id="KW-1185">Reference proteome</keyword>
<dbReference type="GO" id="GO:0005524">
    <property type="term" value="F:ATP binding"/>
    <property type="evidence" value="ECO:0007669"/>
    <property type="project" value="UniProtKB-KW"/>
</dbReference>
<dbReference type="Pfam" id="PF16193">
    <property type="entry name" value="AAA_assoc_2"/>
    <property type="match status" value="1"/>
</dbReference>
<dbReference type="EMBL" id="LQBM01000004">
    <property type="protein sequence ID" value="KUG58108.1"/>
    <property type="molecule type" value="Genomic_DNA"/>
</dbReference>
<keyword evidence="3" id="KW-0067">ATP-binding</keyword>
<feature type="domain" description="AAA+ ATPase" evidence="5">
    <location>
        <begin position="75"/>
        <end position="192"/>
    </location>
</feature>
<dbReference type="CDD" id="cd00009">
    <property type="entry name" value="AAA"/>
    <property type="match status" value="1"/>
</dbReference>
<dbReference type="Gene3D" id="1.10.3710.10">
    <property type="entry name" value="DNA polymerase III clamp loader subunits, C-terminal domain"/>
    <property type="match status" value="1"/>
</dbReference>
<proteinExistence type="inferred from homology"/>
<evidence type="ECO:0000256" key="4">
    <source>
        <dbReference type="SAM" id="MobiDB-lite"/>
    </source>
</evidence>
<dbReference type="SUPFAM" id="SSF52540">
    <property type="entry name" value="P-loop containing nucleoside triphosphate hydrolases"/>
    <property type="match status" value="1"/>
</dbReference>
<protein>
    <recommendedName>
        <fullName evidence="5">AAA+ ATPase domain-containing protein</fullName>
    </recommendedName>
</protein>
<evidence type="ECO:0000313" key="7">
    <source>
        <dbReference type="Proteomes" id="UP000054023"/>
    </source>
</evidence>
<dbReference type="PANTHER" id="PTHR13779:SF7">
    <property type="entry name" value="ATPASE WRNIP1"/>
    <property type="match status" value="1"/>
</dbReference>
<dbReference type="FunFam" id="1.10.3710.10:FF:000003">
    <property type="entry name" value="ATPase, AAA family protein"/>
    <property type="match status" value="1"/>
</dbReference>
<evidence type="ECO:0000259" key="5">
    <source>
        <dbReference type="SMART" id="SM00382"/>
    </source>
</evidence>
<dbReference type="InterPro" id="IPR027417">
    <property type="entry name" value="P-loop_NTPase"/>
</dbReference>
<feature type="region of interest" description="Disordered" evidence="4">
    <location>
        <begin position="247"/>
        <end position="288"/>
    </location>
</feature>
<evidence type="ECO:0000256" key="3">
    <source>
        <dbReference type="ARBA" id="ARBA00022840"/>
    </source>
</evidence>
<dbReference type="CDD" id="cd18139">
    <property type="entry name" value="HLD_clamp_RarA"/>
    <property type="match status" value="1"/>
</dbReference>
<dbReference type="SMART" id="SM00382">
    <property type="entry name" value="AAA"/>
    <property type="match status" value="1"/>
</dbReference>
<accession>A0A0W8IDS7</accession>
<dbReference type="Gene3D" id="1.20.272.10">
    <property type="match status" value="1"/>
</dbReference>
<dbReference type="InterPro" id="IPR003959">
    <property type="entry name" value="ATPase_AAA_core"/>
</dbReference>
<dbReference type="SUPFAM" id="SSF48019">
    <property type="entry name" value="post-AAA+ oligomerization domain-like"/>
    <property type="match status" value="1"/>
</dbReference>
<dbReference type="InterPro" id="IPR021886">
    <property type="entry name" value="MgsA_C"/>
</dbReference>
<feature type="compositionally biased region" description="Basic and acidic residues" evidence="4">
    <location>
        <begin position="251"/>
        <end position="267"/>
    </location>
</feature>
<dbReference type="Pfam" id="PF12002">
    <property type="entry name" value="MgsA_C"/>
    <property type="match status" value="1"/>
</dbReference>
<evidence type="ECO:0000256" key="1">
    <source>
        <dbReference type="ARBA" id="ARBA00008959"/>
    </source>
</evidence>
<dbReference type="InterPro" id="IPR003593">
    <property type="entry name" value="AAA+_ATPase"/>
</dbReference>
<dbReference type="GO" id="GO:0016887">
    <property type="term" value="F:ATP hydrolysis activity"/>
    <property type="evidence" value="ECO:0007669"/>
    <property type="project" value="InterPro"/>
</dbReference>
<dbReference type="GO" id="GO:0006261">
    <property type="term" value="P:DNA-templated DNA replication"/>
    <property type="evidence" value="ECO:0007669"/>
    <property type="project" value="TreeGrafter"/>
</dbReference>
<comment type="similarity">
    <text evidence="1">Belongs to the AAA ATPase family. RarA/MGS1/WRNIP1 subfamily.</text>
</comment>
<feature type="region of interest" description="Disordered" evidence="4">
    <location>
        <begin position="1"/>
        <end position="38"/>
    </location>
</feature>
<dbReference type="InterPro" id="IPR032423">
    <property type="entry name" value="AAA_assoc_2"/>
</dbReference>
<dbReference type="GO" id="GO:0003677">
    <property type="term" value="F:DNA binding"/>
    <property type="evidence" value="ECO:0007669"/>
    <property type="project" value="InterPro"/>
</dbReference>
<sequence>MADPTTGDLFASDDFGDDDAPTSPSTGEAGARRRHTPLAVRMRPRTLTEVLGQQHLLEQGSPLRVLAEGNRGPAGASSVILYGPPGTGKTTLAHVLARGASRKFVELSAIRAGVKDVRQVMDRALEDRDLRGQTTVLFLDEIHRFNKAQQDALLPGVENGWVILVAATTENPSFSIIAPLLSRSLMLTLRPLTQDDLSGLITRALEDTRGLDSAFELEDAARDHILRMAGGDARRVLTTLEAAAAVAMGRSPEDATRPATRTRHETPEAAGEDTSSEGALPEAEAQPDSPVVITARDAEQAMDFAVQRYDRDGDQHYDIVSAFIKSLRGSDPDAALHYLARMVVAGEDPRFIARRLVIAAGEEVGMADPTALQTAMAAADAVALIGMPEARILLAQATVHIATAPKSNASYKALDAAIADVRAGRSGAVPLHLRDAHYAGAQRMGHGRGYVYAHDAPHHVAAQQYVPDELVGVDYYKPTGNGAERALGERLEKLRSIIRGAQKG</sequence>
<keyword evidence="2" id="KW-0547">Nucleotide-binding</keyword>
<dbReference type="Proteomes" id="UP000054023">
    <property type="component" value="Unassembled WGS sequence"/>
</dbReference>
<evidence type="ECO:0000256" key="2">
    <source>
        <dbReference type="ARBA" id="ARBA00022741"/>
    </source>
</evidence>
<dbReference type="InterPro" id="IPR051314">
    <property type="entry name" value="AAA_ATPase_RarA/MGS1/WRNIP1"/>
</dbReference>
<reference evidence="7" key="1">
    <citation type="submission" date="2015-12" db="EMBL/GenBank/DDBJ databases">
        <authorList>
            <person name="Nair G.R."/>
            <person name="Kaur G."/>
            <person name="Mayilraj S."/>
        </authorList>
    </citation>
    <scope>NUCLEOTIDE SEQUENCE [LARGE SCALE GENOMIC DNA]</scope>
    <source>
        <strain evidence="7">CD08_7</strain>
    </source>
</reference>
<dbReference type="PANTHER" id="PTHR13779">
    <property type="entry name" value="WERNER HELICASE-INTERACTING PROTEIN 1 FAMILY MEMBER"/>
    <property type="match status" value="1"/>
</dbReference>
<comment type="caution">
    <text evidence="6">The sequence shown here is derived from an EMBL/GenBank/DDBJ whole genome shotgun (WGS) entry which is preliminary data.</text>
</comment>
<organism evidence="6 7">
    <name type="scientific">Nesterenkonia jeotgali</name>
    <dbReference type="NCBI Taxonomy" id="317018"/>
    <lineage>
        <taxon>Bacteria</taxon>
        <taxon>Bacillati</taxon>
        <taxon>Actinomycetota</taxon>
        <taxon>Actinomycetes</taxon>
        <taxon>Micrococcales</taxon>
        <taxon>Micrococcaceae</taxon>
        <taxon>Nesterenkonia</taxon>
    </lineage>
</organism>
<name>A0A0W8IDS7_9MICC</name>
<dbReference type="STRING" id="317018.AVL63_06425"/>
<evidence type="ECO:0000313" key="6">
    <source>
        <dbReference type="EMBL" id="KUG58108.1"/>
    </source>
</evidence>
<dbReference type="Gene3D" id="1.10.8.60">
    <property type="match status" value="1"/>
</dbReference>
<gene>
    <name evidence="6" type="ORF">AVL63_06425</name>
</gene>
<dbReference type="GO" id="GO:0000731">
    <property type="term" value="P:DNA synthesis involved in DNA repair"/>
    <property type="evidence" value="ECO:0007669"/>
    <property type="project" value="TreeGrafter"/>
</dbReference>
<dbReference type="InterPro" id="IPR008921">
    <property type="entry name" value="DNA_pol3_clamp-load_cplx_C"/>
</dbReference>
<dbReference type="PRINTS" id="PR00830">
    <property type="entry name" value="ENDOLAPTASE"/>
</dbReference>